<dbReference type="EC" id="2.7.13.3" evidence="2"/>
<keyword evidence="10" id="KW-0812">Transmembrane</keyword>
<keyword evidence="5" id="KW-0547">Nucleotide-binding</keyword>
<protein>
    <recommendedName>
        <fullName evidence="2">histidine kinase</fullName>
        <ecNumber evidence="2">2.7.13.3</ecNumber>
    </recommendedName>
</protein>
<feature type="compositionally biased region" description="Gly residues" evidence="9">
    <location>
        <begin position="343"/>
        <end position="364"/>
    </location>
</feature>
<reference evidence="14" key="1">
    <citation type="submission" date="2015-11" db="EMBL/GenBank/DDBJ databases">
        <authorList>
            <person name="Varghese N."/>
        </authorList>
    </citation>
    <scope>NUCLEOTIDE SEQUENCE [LARGE SCALE GENOMIC DNA]</scope>
    <source>
        <strain evidence="14">DSM 45899</strain>
    </source>
</reference>
<evidence type="ECO:0000256" key="4">
    <source>
        <dbReference type="ARBA" id="ARBA00022679"/>
    </source>
</evidence>
<feature type="domain" description="DUF7134" evidence="12">
    <location>
        <begin position="13"/>
        <end position="140"/>
    </location>
</feature>
<keyword evidence="10" id="KW-1133">Transmembrane helix</keyword>
<evidence type="ECO:0000256" key="6">
    <source>
        <dbReference type="ARBA" id="ARBA00022777"/>
    </source>
</evidence>
<feature type="domain" description="Signal transduction histidine kinase subgroup 3 dimerisation and phosphoacceptor" evidence="11">
    <location>
        <begin position="190"/>
        <end position="256"/>
    </location>
</feature>
<name>A0A0S4QSN0_9ACTN</name>
<keyword evidence="6 13" id="KW-0418">Kinase</keyword>
<organism evidence="13 14">
    <name type="scientific">Parafrankia irregularis</name>
    <dbReference type="NCBI Taxonomy" id="795642"/>
    <lineage>
        <taxon>Bacteria</taxon>
        <taxon>Bacillati</taxon>
        <taxon>Actinomycetota</taxon>
        <taxon>Actinomycetes</taxon>
        <taxon>Frankiales</taxon>
        <taxon>Frankiaceae</taxon>
        <taxon>Parafrankia</taxon>
    </lineage>
</organism>
<dbReference type="Gene3D" id="1.20.5.1930">
    <property type="match status" value="1"/>
</dbReference>
<dbReference type="EMBL" id="FAOZ01000017">
    <property type="protein sequence ID" value="CUU58094.1"/>
    <property type="molecule type" value="Genomic_DNA"/>
</dbReference>
<gene>
    <name evidence="13" type="ORF">Ga0074812_1173</name>
</gene>
<feature type="transmembrane region" description="Helical" evidence="10">
    <location>
        <begin position="73"/>
        <end position="91"/>
    </location>
</feature>
<dbReference type="AlphaFoldDB" id="A0A0S4QSN0"/>
<dbReference type="GO" id="GO:0016020">
    <property type="term" value="C:membrane"/>
    <property type="evidence" value="ECO:0007669"/>
    <property type="project" value="InterPro"/>
</dbReference>
<evidence type="ECO:0000256" key="5">
    <source>
        <dbReference type="ARBA" id="ARBA00022741"/>
    </source>
</evidence>
<feature type="transmembrane region" description="Helical" evidence="10">
    <location>
        <begin position="47"/>
        <end position="66"/>
    </location>
</feature>
<evidence type="ECO:0000256" key="7">
    <source>
        <dbReference type="ARBA" id="ARBA00022840"/>
    </source>
</evidence>
<dbReference type="PANTHER" id="PTHR24421:SF10">
    <property type="entry name" value="NITRATE_NITRITE SENSOR PROTEIN NARQ"/>
    <property type="match status" value="1"/>
</dbReference>
<evidence type="ECO:0000256" key="10">
    <source>
        <dbReference type="SAM" id="Phobius"/>
    </source>
</evidence>
<sequence>MSDGLSPEWLAVRGFFRSRPAVLDVLVSLVVFGLGTTVTLTAQDGEAGEFTALSILLSSLAALALLARRRWPVAVVAVITALIVVGSVTGQETPVLSLAVGSALYTTASRWPGATAWYCALAAGLTMSLLSLLQGPALKEIVPLWTWIGLSTVAGYSVRGRRDYIAAVEERAIRAELGREQEARRQVAEERLRIARELHDVVGHHVVLINVQSAVAAHVLRVDPDKAEESLGHVRQAGRTVLDELNSLVRVLRDPDEPSLSGPVRGLEHLDELTAGFAAAGLPLELHRDGQPRELPVLIDLAAYRIVQESLTNAYKHARGAPTTLCLAYGQHELGIQIRSGGADAGSGTGPAGAGAGAGAGGGAGAGQIAHRLADFGSIERDIVETGPTAGHGITGMRERAAALGGRLRAGRTPDGAFTVLARLPVPPPLDEHDPRQPRRTVVESTVVVAPEAVRAAEAVRTTDAVRAAGAEH</sequence>
<evidence type="ECO:0000256" key="9">
    <source>
        <dbReference type="SAM" id="MobiDB-lite"/>
    </source>
</evidence>
<evidence type="ECO:0000256" key="8">
    <source>
        <dbReference type="ARBA" id="ARBA00023012"/>
    </source>
</evidence>
<keyword evidence="7" id="KW-0067">ATP-binding</keyword>
<dbReference type="GO" id="GO:0046983">
    <property type="term" value="F:protein dimerization activity"/>
    <property type="evidence" value="ECO:0007669"/>
    <property type="project" value="InterPro"/>
</dbReference>
<comment type="catalytic activity">
    <reaction evidence="1">
        <text>ATP + protein L-histidine = ADP + protein N-phospho-L-histidine.</text>
        <dbReference type="EC" id="2.7.13.3"/>
    </reaction>
</comment>
<dbReference type="Proteomes" id="UP000198802">
    <property type="component" value="Unassembled WGS sequence"/>
</dbReference>
<keyword evidence="4" id="KW-0808">Transferase</keyword>
<dbReference type="Pfam" id="PF07730">
    <property type="entry name" value="HisKA_3"/>
    <property type="match status" value="1"/>
</dbReference>
<dbReference type="InterPro" id="IPR050482">
    <property type="entry name" value="Sensor_HK_TwoCompSys"/>
</dbReference>
<evidence type="ECO:0000259" key="11">
    <source>
        <dbReference type="Pfam" id="PF07730"/>
    </source>
</evidence>
<dbReference type="GO" id="GO:0000155">
    <property type="term" value="F:phosphorelay sensor kinase activity"/>
    <property type="evidence" value="ECO:0007669"/>
    <property type="project" value="InterPro"/>
</dbReference>
<evidence type="ECO:0000256" key="2">
    <source>
        <dbReference type="ARBA" id="ARBA00012438"/>
    </source>
</evidence>
<keyword evidence="10" id="KW-0472">Membrane</keyword>
<keyword evidence="3" id="KW-0597">Phosphoprotein</keyword>
<feature type="region of interest" description="Disordered" evidence="9">
    <location>
        <begin position="341"/>
        <end position="364"/>
    </location>
</feature>
<feature type="transmembrane region" description="Helical" evidence="10">
    <location>
        <begin position="111"/>
        <end position="133"/>
    </location>
</feature>
<dbReference type="InterPro" id="IPR011712">
    <property type="entry name" value="Sig_transdc_His_kin_sub3_dim/P"/>
</dbReference>
<evidence type="ECO:0000313" key="14">
    <source>
        <dbReference type="Proteomes" id="UP000198802"/>
    </source>
</evidence>
<dbReference type="InterPro" id="IPR055558">
    <property type="entry name" value="DUF7134"/>
</dbReference>
<evidence type="ECO:0000313" key="13">
    <source>
        <dbReference type="EMBL" id="CUU58094.1"/>
    </source>
</evidence>
<accession>A0A0S4QSN0</accession>
<dbReference type="GO" id="GO:0005524">
    <property type="term" value="F:ATP binding"/>
    <property type="evidence" value="ECO:0007669"/>
    <property type="project" value="UniProtKB-KW"/>
</dbReference>
<evidence type="ECO:0000256" key="1">
    <source>
        <dbReference type="ARBA" id="ARBA00000085"/>
    </source>
</evidence>
<dbReference type="SUPFAM" id="SSF55874">
    <property type="entry name" value="ATPase domain of HSP90 chaperone/DNA topoisomerase II/histidine kinase"/>
    <property type="match status" value="1"/>
</dbReference>
<evidence type="ECO:0000259" key="12">
    <source>
        <dbReference type="Pfam" id="PF23539"/>
    </source>
</evidence>
<evidence type="ECO:0000256" key="3">
    <source>
        <dbReference type="ARBA" id="ARBA00022553"/>
    </source>
</evidence>
<dbReference type="PANTHER" id="PTHR24421">
    <property type="entry name" value="NITRATE/NITRITE SENSOR PROTEIN NARX-RELATED"/>
    <property type="match status" value="1"/>
</dbReference>
<keyword evidence="8" id="KW-0902">Two-component regulatory system</keyword>
<keyword evidence="14" id="KW-1185">Reference proteome</keyword>
<dbReference type="InterPro" id="IPR036890">
    <property type="entry name" value="HATPase_C_sf"/>
</dbReference>
<proteinExistence type="predicted"/>
<dbReference type="Pfam" id="PF23539">
    <property type="entry name" value="DUF7134"/>
    <property type="match status" value="1"/>
</dbReference>
<dbReference type="RefSeq" id="WP_131799516.1">
    <property type="nucleotide sequence ID" value="NZ_FAOZ01000017.1"/>
</dbReference>
<dbReference type="Gene3D" id="3.30.565.10">
    <property type="entry name" value="Histidine kinase-like ATPase, C-terminal domain"/>
    <property type="match status" value="1"/>
</dbReference>
<feature type="transmembrane region" description="Helical" evidence="10">
    <location>
        <begin position="21"/>
        <end position="41"/>
    </location>
</feature>
<dbReference type="CDD" id="cd16917">
    <property type="entry name" value="HATPase_UhpB-NarQ-NarX-like"/>
    <property type="match status" value="1"/>
</dbReference>